<protein>
    <submittedName>
        <fullName evidence="2">Lipid A 3-O-deacylase PagL</fullName>
    </submittedName>
</protein>
<keyword evidence="1" id="KW-0732">Signal</keyword>
<name>A0A4Q7NY43_9FLAO</name>
<dbReference type="Gene3D" id="2.40.160.20">
    <property type="match status" value="1"/>
</dbReference>
<gene>
    <name evidence="2" type="ORF">EV197_2861</name>
</gene>
<dbReference type="Pfam" id="PF09411">
    <property type="entry name" value="PagL"/>
    <property type="match status" value="1"/>
</dbReference>
<accession>A0A4Q7NY43</accession>
<dbReference type="AlphaFoldDB" id="A0A4Q7NY43"/>
<comment type="caution">
    <text evidence="2">The sequence shown here is derived from an EMBL/GenBank/DDBJ whole genome shotgun (WGS) entry which is preliminary data.</text>
</comment>
<evidence type="ECO:0000256" key="1">
    <source>
        <dbReference type="SAM" id="SignalP"/>
    </source>
</evidence>
<dbReference type="RefSeq" id="WP_130287390.1">
    <property type="nucleotide sequence ID" value="NZ_SGXE01000004.1"/>
</dbReference>
<evidence type="ECO:0000313" key="2">
    <source>
        <dbReference type="EMBL" id="RZS92225.1"/>
    </source>
</evidence>
<dbReference type="InterPro" id="IPR018550">
    <property type="entry name" value="Lipid-A_deacylase-rel"/>
</dbReference>
<dbReference type="Proteomes" id="UP000292262">
    <property type="component" value="Unassembled WGS sequence"/>
</dbReference>
<keyword evidence="3" id="KW-1185">Reference proteome</keyword>
<feature type="chain" id="PRO_5020383694" evidence="1">
    <location>
        <begin position="19"/>
        <end position="365"/>
    </location>
</feature>
<dbReference type="EMBL" id="SGXE01000004">
    <property type="protein sequence ID" value="RZS92225.1"/>
    <property type="molecule type" value="Genomic_DNA"/>
</dbReference>
<sequence length="365" mass="41183">MIKRVLFFLMICSGFLFAQEPKSALTLDVHNFYGTILKHNPDITHLITGHPSGLIVAAQRKTYGEKEWQRLYNYPDYGASFIYNDLDNEFLGSAAGLYLHYNFYFFNRNLLFRVGQGIAYTATPYHIDDNFRNIAHGSHLLSSTYFLLNYKRSNLIDRFGLQAGLGVVHYSNANFKAPNKSTNTFIFNAGITYSLEAQSDQNYIAKETGLVKGAEPMGFGFLVRSGINESDVVGSGQLPFLTLTAFADKRLNKKSAIQIGAELFFSKALERYIDFRATGRFNDGTTGDEDAKRAGAFIGHELRINKLSILTQLGYYFYYPYDFEGNVYNRMGLQYYISKNLIGGVSVRSHAAKAEAVEFSIGYRL</sequence>
<reference evidence="2 3" key="1">
    <citation type="submission" date="2019-02" db="EMBL/GenBank/DDBJ databases">
        <title>Genomic Encyclopedia of Type Strains, Phase IV (KMG-IV): sequencing the most valuable type-strain genomes for metagenomic binning, comparative biology and taxonomic classification.</title>
        <authorList>
            <person name="Goeker M."/>
        </authorList>
    </citation>
    <scope>NUCLEOTIDE SEQUENCE [LARGE SCALE GENOMIC DNA]</scope>
    <source>
        <strain evidence="2 3">DSM 17196</strain>
    </source>
</reference>
<dbReference type="OrthoDB" id="627554at2"/>
<organism evidence="2 3">
    <name type="scientific">Aquimarina brevivitae</name>
    <dbReference type="NCBI Taxonomy" id="323412"/>
    <lineage>
        <taxon>Bacteria</taxon>
        <taxon>Pseudomonadati</taxon>
        <taxon>Bacteroidota</taxon>
        <taxon>Flavobacteriia</taxon>
        <taxon>Flavobacteriales</taxon>
        <taxon>Flavobacteriaceae</taxon>
        <taxon>Aquimarina</taxon>
    </lineage>
</organism>
<evidence type="ECO:0000313" key="3">
    <source>
        <dbReference type="Proteomes" id="UP000292262"/>
    </source>
</evidence>
<feature type="signal peptide" evidence="1">
    <location>
        <begin position="1"/>
        <end position="18"/>
    </location>
</feature>
<proteinExistence type="predicted"/>